<protein>
    <submittedName>
        <fullName evidence="6">Cytochrome c</fullName>
    </submittedName>
</protein>
<evidence type="ECO:0000259" key="5">
    <source>
        <dbReference type="PROSITE" id="PS51007"/>
    </source>
</evidence>
<keyword evidence="1 4" id="KW-0349">Heme</keyword>
<sequence length="110" mass="12012">MILPKAIMITTLVLLGTGPLVAQDIDRVAEGQALVSMYCADCHATQSTGNSPLAIAPRFRELHLRYDVSFLSEALVEGIVTAHPEMPQFEFDPEQASAIIAYLKSLEPQQ</sequence>
<dbReference type="Pfam" id="PF00034">
    <property type="entry name" value="Cytochrom_C"/>
    <property type="match status" value="1"/>
</dbReference>
<keyword evidence="2 4" id="KW-0479">Metal-binding</keyword>
<dbReference type="AlphaFoldDB" id="A0A942E8I2"/>
<evidence type="ECO:0000313" key="6">
    <source>
        <dbReference type="EMBL" id="MBS3849347.1"/>
    </source>
</evidence>
<evidence type="ECO:0000256" key="2">
    <source>
        <dbReference type="ARBA" id="ARBA00022723"/>
    </source>
</evidence>
<organism evidence="6 7">
    <name type="scientific">Devosia litorisediminis</name>
    <dbReference type="NCBI Taxonomy" id="2829817"/>
    <lineage>
        <taxon>Bacteria</taxon>
        <taxon>Pseudomonadati</taxon>
        <taxon>Pseudomonadota</taxon>
        <taxon>Alphaproteobacteria</taxon>
        <taxon>Hyphomicrobiales</taxon>
        <taxon>Devosiaceae</taxon>
        <taxon>Devosia</taxon>
    </lineage>
</organism>
<comment type="caution">
    <text evidence="6">The sequence shown here is derived from an EMBL/GenBank/DDBJ whole genome shotgun (WGS) entry which is preliminary data.</text>
</comment>
<evidence type="ECO:0000313" key="7">
    <source>
        <dbReference type="Proteomes" id="UP000678281"/>
    </source>
</evidence>
<dbReference type="PROSITE" id="PS51007">
    <property type="entry name" value="CYTC"/>
    <property type="match status" value="1"/>
</dbReference>
<dbReference type="InterPro" id="IPR009056">
    <property type="entry name" value="Cyt_c-like_dom"/>
</dbReference>
<evidence type="ECO:0000256" key="1">
    <source>
        <dbReference type="ARBA" id="ARBA00022617"/>
    </source>
</evidence>
<name>A0A942E8I2_9HYPH</name>
<dbReference type="EMBL" id="JAGXTP010000001">
    <property type="protein sequence ID" value="MBS3849347.1"/>
    <property type="molecule type" value="Genomic_DNA"/>
</dbReference>
<gene>
    <name evidence="6" type="ORF">KD146_11630</name>
</gene>
<dbReference type="GO" id="GO:0009055">
    <property type="term" value="F:electron transfer activity"/>
    <property type="evidence" value="ECO:0007669"/>
    <property type="project" value="InterPro"/>
</dbReference>
<dbReference type="Gene3D" id="1.10.760.10">
    <property type="entry name" value="Cytochrome c-like domain"/>
    <property type="match status" value="1"/>
</dbReference>
<dbReference type="InterPro" id="IPR036909">
    <property type="entry name" value="Cyt_c-like_dom_sf"/>
</dbReference>
<feature type="domain" description="Cytochrome c" evidence="5">
    <location>
        <begin position="26"/>
        <end position="107"/>
    </location>
</feature>
<reference evidence="6" key="1">
    <citation type="submission" date="2021-04" db="EMBL/GenBank/DDBJ databases">
        <title>Devosia litorisediminis sp. nov., isolated from a sand dune.</title>
        <authorList>
            <person name="Park S."/>
            <person name="Yoon J.-H."/>
        </authorList>
    </citation>
    <scope>NUCLEOTIDE SEQUENCE</scope>
    <source>
        <strain evidence="6">BSSL-BM10</strain>
    </source>
</reference>
<evidence type="ECO:0000256" key="4">
    <source>
        <dbReference type="PROSITE-ProRule" id="PRU00433"/>
    </source>
</evidence>
<keyword evidence="7" id="KW-1185">Reference proteome</keyword>
<dbReference type="GO" id="GO:0020037">
    <property type="term" value="F:heme binding"/>
    <property type="evidence" value="ECO:0007669"/>
    <property type="project" value="InterPro"/>
</dbReference>
<evidence type="ECO:0000256" key="3">
    <source>
        <dbReference type="ARBA" id="ARBA00023004"/>
    </source>
</evidence>
<keyword evidence="3 4" id="KW-0408">Iron</keyword>
<proteinExistence type="predicted"/>
<accession>A0A942E8I2</accession>
<dbReference type="Proteomes" id="UP000678281">
    <property type="component" value="Unassembled WGS sequence"/>
</dbReference>
<dbReference type="GO" id="GO:0046872">
    <property type="term" value="F:metal ion binding"/>
    <property type="evidence" value="ECO:0007669"/>
    <property type="project" value="UniProtKB-KW"/>
</dbReference>
<dbReference type="SUPFAM" id="SSF46626">
    <property type="entry name" value="Cytochrome c"/>
    <property type="match status" value="1"/>
</dbReference>
<dbReference type="RefSeq" id="WP_212658829.1">
    <property type="nucleotide sequence ID" value="NZ_JAGXTP010000001.1"/>
</dbReference>